<comment type="similarity">
    <text evidence="1">Belongs to the BolA/IbaG family.</text>
</comment>
<dbReference type="Pfam" id="PF01722">
    <property type="entry name" value="BolA"/>
    <property type="match status" value="1"/>
</dbReference>
<dbReference type="InterPro" id="IPR036065">
    <property type="entry name" value="BolA-like_sf"/>
</dbReference>
<dbReference type="Proteomes" id="UP000054466">
    <property type="component" value="Unassembled WGS sequence"/>
</dbReference>
<dbReference type="Gene3D" id="3.10.20.90">
    <property type="entry name" value="Phosphatidylinositol 3-kinase Catalytic Subunit, Chain A, domain 1"/>
    <property type="match status" value="1"/>
</dbReference>
<proteinExistence type="inferred from homology"/>
<dbReference type="SUPFAM" id="SSF82657">
    <property type="entry name" value="BolA-like"/>
    <property type="match status" value="1"/>
</dbReference>
<dbReference type="EMBL" id="KN847043">
    <property type="protein sequence ID" value="KIW27938.1"/>
    <property type="molecule type" value="Genomic_DNA"/>
</dbReference>
<dbReference type="PANTHER" id="PTHR12735:SF27">
    <property type="entry name" value="BOLA-LIKE PROTEIN 2"/>
    <property type="match status" value="1"/>
</dbReference>
<keyword evidence="3" id="KW-1185">Reference proteome</keyword>
<dbReference type="OrthoDB" id="4983at2759"/>
<dbReference type="RefSeq" id="XP_016248154.1">
    <property type="nucleotide sequence ID" value="XM_016394735.1"/>
</dbReference>
<evidence type="ECO:0000313" key="2">
    <source>
        <dbReference type="EMBL" id="KIW27938.1"/>
    </source>
</evidence>
<evidence type="ECO:0000313" key="3">
    <source>
        <dbReference type="Proteomes" id="UP000054466"/>
    </source>
</evidence>
<dbReference type="GeneID" id="27346828"/>
<gene>
    <name evidence="2" type="ORF">PV07_07634</name>
</gene>
<evidence type="ECO:0008006" key="4">
    <source>
        <dbReference type="Google" id="ProtNLM"/>
    </source>
</evidence>
<dbReference type="GO" id="GO:0051537">
    <property type="term" value="F:2 iron, 2 sulfur cluster binding"/>
    <property type="evidence" value="ECO:0007669"/>
    <property type="project" value="InterPro"/>
</dbReference>
<dbReference type="PANTHER" id="PTHR12735">
    <property type="entry name" value="BOLA-LIKE PROTEIN-RELATED"/>
    <property type="match status" value="1"/>
</dbReference>
<protein>
    <recommendedName>
        <fullName evidence="4">BolA protein</fullName>
    </recommendedName>
</protein>
<dbReference type="AlphaFoldDB" id="A0A0D2CA56"/>
<name>A0A0D2CA56_9EURO</name>
<organism evidence="2 3">
    <name type="scientific">Cladophialophora immunda</name>
    <dbReference type="NCBI Taxonomy" id="569365"/>
    <lineage>
        <taxon>Eukaryota</taxon>
        <taxon>Fungi</taxon>
        <taxon>Dikarya</taxon>
        <taxon>Ascomycota</taxon>
        <taxon>Pezizomycotina</taxon>
        <taxon>Eurotiomycetes</taxon>
        <taxon>Chaetothyriomycetidae</taxon>
        <taxon>Chaetothyriales</taxon>
        <taxon>Herpotrichiellaceae</taxon>
        <taxon>Cladophialophora</taxon>
    </lineage>
</organism>
<dbReference type="VEuPathDB" id="FungiDB:PV07_07634"/>
<reference evidence="2 3" key="1">
    <citation type="submission" date="2015-01" db="EMBL/GenBank/DDBJ databases">
        <title>The Genome Sequence of Cladophialophora immunda CBS83496.</title>
        <authorList>
            <consortium name="The Broad Institute Genomics Platform"/>
            <person name="Cuomo C."/>
            <person name="de Hoog S."/>
            <person name="Gorbushina A."/>
            <person name="Stielow B."/>
            <person name="Teixiera M."/>
            <person name="Abouelleil A."/>
            <person name="Chapman S.B."/>
            <person name="Priest M."/>
            <person name="Young S.K."/>
            <person name="Wortman J."/>
            <person name="Nusbaum C."/>
            <person name="Birren B."/>
        </authorList>
    </citation>
    <scope>NUCLEOTIDE SEQUENCE [LARGE SCALE GENOMIC DNA]</scope>
    <source>
        <strain evidence="2 3">CBS 83496</strain>
    </source>
</reference>
<dbReference type="GO" id="GO:0006879">
    <property type="term" value="P:intracellular iron ion homeostasis"/>
    <property type="evidence" value="ECO:0007669"/>
    <property type="project" value="InterPro"/>
</dbReference>
<dbReference type="HOGENOM" id="CLU_109462_1_1_1"/>
<dbReference type="STRING" id="569365.A0A0D2CA56"/>
<dbReference type="GO" id="GO:0005634">
    <property type="term" value="C:nucleus"/>
    <property type="evidence" value="ECO:0007669"/>
    <property type="project" value="TreeGrafter"/>
</dbReference>
<sequence length="169" mass="18748">MQVYTALALQAARRVTTAIARANSSITRQTPRQYPRLRPRSFLSRSFSITAFRPSTYASSSNSPPMAAHTDTEAAEVAASSSPPITPEFLTEKLKQSINITHISMEDMSGGCGQAFNAIIVSPDFEKKTLLARSRLVNGVLKEEIKAIHAWTPRCLTPEQWEKERERIG</sequence>
<dbReference type="GO" id="GO:0051604">
    <property type="term" value="P:protein maturation"/>
    <property type="evidence" value="ECO:0007669"/>
    <property type="project" value="InterPro"/>
</dbReference>
<dbReference type="InterPro" id="IPR002634">
    <property type="entry name" value="BolA"/>
</dbReference>
<dbReference type="GO" id="GO:0005829">
    <property type="term" value="C:cytosol"/>
    <property type="evidence" value="ECO:0007669"/>
    <property type="project" value="TreeGrafter"/>
</dbReference>
<accession>A0A0D2CA56</accession>
<evidence type="ECO:0000256" key="1">
    <source>
        <dbReference type="RuleBase" id="RU003860"/>
    </source>
</evidence>
<dbReference type="InterPro" id="IPR045115">
    <property type="entry name" value="BOL2"/>
</dbReference>